<dbReference type="PANTHER" id="PTHR41521:SF4">
    <property type="entry name" value="BLR0684 PROTEIN"/>
    <property type="match status" value="1"/>
</dbReference>
<dbReference type="EMBL" id="JAFCJH010000048">
    <property type="protein sequence ID" value="MBR0800094.1"/>
    <property type="molecule type" value="Genomic_DNA"/>
</dbReference>
<keyword evidence="3" id="KW-1185">Reference proteome</keyword>
<dbReference type="InterPro" id="IPR011008">
    <property type="entry name" value="Dimeric_a/b-barrel"/>
</dbReference>
<organism evidence="2 3">
    <name type="scientific">Bradyrhizobium jicamae</name>
    <dbReference type="NCBI Taxonomy" id="280332"/>
    <lineage>
        <taxon>Bacteria</taxon>
        <taxon>Pseudomonadati</taxon>
        <taxon>Pseudomonadota</taxon>
        <taxon>Alphaproteobacteria</taxon>
        <taxon>Hyphomicrobiales</taxon>
        <taxon>Nitrobacteraceae</taxon>
        <taxon>Bradyrhizobium</taxon>
    </lineage>
</organism>
<evidence type="ECO:0000313" key="2">
    <source>
        <dbReference type="EMBL" id="MBR0800094.1"/>
    </source>
</evidence>
<reference evidence="3" key="1">
    <citation type="journal article" date="2021" name="ISME J.">
        <title>Evolutionary origin and ecological implication of a unique nif island in free-living Bradyrhizobium lineages.</title>
        <authorList>
            <person name="Tao J."/>
        </authorList>
    </citation>
    <scope>NUCLEOTIDE SEQUENCE [LARGE SCALE GENOMIC DNA]</scope>
    <source>
        <strain evidence="3">SZCCT0434</strain>
    </source>
</reference>
<dbReference type="Pfam" id="PF07045">
    <property type="entry name" value="DUF1330"/>
    <property type="match status" value="1"/>
</dbReference>
<dbReference type="RefSeq" id="WP_212494634.1">
    <property type="nucleotide sequence ID" value="NZ_JAFCJH010000048.1"/>
</dbReference>
<feature type="domain" description="DUF1330" evidence="1">
    <location>
        <begin position="2"/>
        <end position="94"/>
    </location>
</feature>
<proteinExistence type="predicted"/>
<dbReference type="SUPFAM" id="SSF54909">
    <property type="entry name" value="Dimeric alpha+beta barrel"/>
    <property type="match status" value="1"/>
</dbReference>
<dbReference type="Gene3D" id="3.30.70.100">
    <property type="match status" value="1"/>
</dbReference>
<dbReference type="PANTHER" id="PTHR41521">
    <property type="match status" value="1"/>
</dbReference>
<gene>
    <name evidence="2" type="ORF">JQ615_32475</name>
</gene>
<name>A0ABS5FU00_9BRAD</name>
<evidence type="ECO:0000259" key="1">
    <source>
        <dbReference type="Pfam" id="PF07045"/>
    </source>
</evidence>
<dbReference type="Proteomes" id="UP001315278">
    <property type="component" value="Unassembled WGS sequence"/>
</dbReference>
<sequence length="99" mass="10632">MPAYVHVNLRIKDPARQAALAPRFQAALQAAGGRILHFGPVAQMLEGDVAPLPMAGILEFATLADALAFYQSPEYAPIKAERDAAQEARMFVVDAPSID</sequence>
<protein>
    <submittedName>
        <fullName evidence="2">DUF1330 domain-containing protein</fullName>
    </submittedName>
</protein>
<dbReference type="InterPro" id="IPR010753">
    <property type="entry name" value="DUF1330"/>
</dbReference>
<accession>A0ABS5FU00</accession>
<comment type="caution">
    <text evidence="2">The sequence shown here is derived from an EMBL/GenBank/DDBJ whole genome shotgun (WGS) entry which is preliminary data.</text>
</comment>
<evidence type="ECO:0000313" key="3">
    <source>
        <dbReference type="Proteomes" id="UP001315278"/>
    </source>
</evidence>